<name>A0A1I2JPZ2_9BACT</name>
<dbReference type="Pfam" id="PF18863">
    <property type="entry name" value="AbiJ_NTD4"/>
    <property type="match status" value="1"/>
</dbReference>
<accession>A0A1I2JPZ2</accession>
<sequence>MNKETFSKRQGLFSIEEKEITVREDAPIGLRGFLRMAFYGLNKKPSDLRAITTRVLKIPPDNNNWSEYPNIDDEVGQHLDYCEWYLVYDIIETIIQKLNPQDKATFTNEINEYFITNGIGWKIVNDQIETRGDDVFEIAVKTVEAVLEIAELQTAKIEIREALNDLSRRPTPDLTGAIQHSLACLECVTREFTGDKKSTLGDLMKKFPGAIPPPLDQAVTKIWGFTSEQGRHLREGKAPEYLEVELVVEVTSAISTYLGKKLGGITPKTETDDLPF</sequence>
<evidence type="ECO:0000259" key="1">
    <source>
        <dbReference type="Pfam" id="PF18863"/>
    </source>
</evidence>
<dbReference type="STRING" id="655355.SAMN05216283_1094"/>
<dbReference type="InterPro" id="IPR049503">
    <property type="entry name" value="AbiJ_NTD4"/>
</dbReference>
<dbReference type="AlphaFoldDB" id="A0A1I2JPZ2"/>
<gene>
    <name evidence="2" type="ORF">SAMN05216283_1094</name>
</gene>
<organism evidence="2 3">
    <name type="scientific">Sunxiuqinia elliptica</name>
    <dbReference type="NCBI Taxonomy" id="655355"/>
    <lineage>
        <taxon>Bacteria</taxon>
        <taxon>Pseudomonadati</taxon>
        <taxon>Bacteroidota</taxon>
        <taxon>Bacteroidia</taxon>
        <taxon>Marinilabiliales</taxon>
        <taxon>Prolixibacteraceae</taxon>
        <taxon>Sunxiuqinia</taxon>
    </lineage>
</organism>
<protein>
    <recommendedName>
        <fullName evidence="1">HEPN AbiJ-N-terminal domain-containing protein</fullName>
    </recommendedName>
</protein>
<dbReference type="Proteomes" id="UP000198964">
    <property type="component" value="Unassembled WGS sequence"/>
</dbReference>
<dbReference type="EMBL" id="FONW01000009">
    <property type="protein sequence ID" value="SFF54761.1"/>
    <property type="molecule type" value="Genomic_DNA"/>
</dbReference>
<evidence type="ECO:0000313" key="3">
    <source>
        <dbReference type="Proteomes" id="UP000198964"/>
    </source>
</evidence>
<evidence type="ECO:0000313" key="2">
    <source>
        <dbReference type="EMBL" id="SFF54761.1"/>
    </source>
</evidence>
<keyword evidence="3" id="KW-1185">Reference proteome</keyword>
<feature type="domain" description="HEPN AbiJ-N-terminal" evidence="1">
    <location>
        <begin position="5"/>
        <end position="142"/>
    </location>
</feature>
<proteinExistence type="predicted"/>
<reference evidence="2 3" key="1">
    <citation type="submission" date="2016-10" db="EMBL/GenBank/DDBJ databases">
        <authorList>
            <person name="de Groot N.N."/>
        </authorList>
    </citation>
    <scope>NUCLEOTIDE SEQUENCE [LARGE SCALE GENOMIC DNA]</scope>
    <source>
        <strain evidence="2 3">CGMCC 1.9156</strain>
    </source>
</reference>